<evidence type="ECO:0000256" key="5">
    <source>
        <dbReference type="ARBA" id="ARBA00022679"/>
    </source>
</evidence>
<dbReference type="GO" id="GO:0005886">
    <property type="term" value="C:plasma membrane"/>
    <property type="evidence" value="ECO:0007669"/>
    <property type="project" value="TreeGrafter"/>
</dbReference>
<dbReference type="InterPro" id="IPR036890">
    <property type="entry name" value="HATPase_C_sf"/>
</dbReference>
<keyword evidence="8" id="KW-0175">Coiled coil</keyword>
<evidence type="ECO:0000256" key="7">
    <source>
        <dbReference type="ARBA" id="ARBA00023012"/>
    </source>
</evidence>
<dbReference type="RefSeq" id="WP_055658872.1">
    <property type="nucleotide sequence ID" value="NZ_CABIXC010000016.1"/>
</dbReference>
<evidence type="ECO:0000256" key="4">
    <source>
        <dbReference type="ARBA" id="ARBA00022553"/>
    </source>
</evidence>
<comment type="catalytic activity">
    <reaction evidence="1">
        <text>ATP + protein L-histidine = ADP + protein N-phospho-L-histidine.</text>
        <dbReference type="EC" id="2.7.13.3"/>
    </reaction>
</comment>
<keyword evidence="9" id="KW-1133">Transmembrane helix</keyword>
<dbReference type="CDD" id="cd00075">
    <property type="entry name" value="HATPase"/>
    <property type="match status" value="1"/>
</dbReference>
<comment type="subcellular location">
    <subcellularLocation>
        <location evidence="2">Membrane</location>
    </subcellularLocation>
</comment>
<evidence type="ECO:0000256" key="6">
    <source>
        <dbReference type="ARBA" id="ARBA00022777"/>
    </source>
</evidence>
<keyword evidence="9" id="KW-0472">Membrane</keyword>
<dbReference type="SUPFAM" id="SSF55874">
    <property type="entry name" value="ATPase domain of HSP90 chaperone/DNA topoisomerase II/histidine kinase"/>
    <property type="match status" value="1"/>
</dbReference>
<dbReference type="PRINTS" id="PR00344">
    <property type="entry name" value="BCTRLSENSOR"/>
</dbReference>
<evidence type="ECO:0000256" key="8">
    <source>
        <dbReference type="SAM" id="Coils"/>
    </source>
</evidence>
<keyword evidence="5 11" id="KW-0808">Transferase</keyword>
<dbReference type="PANTHER" id="PTHR45453">
    <property type="entry name" value="PHOSPHATE REGULON SENSOR PROTEIN PHOR"/>
    <property type="match status" value="1"/>
</dbReference>
<feature type="coiled-coil region" evidence="8">
    <location>
        <begin position="89"/>
        <end position="116"/>
    </location>
</feature>
<dbReference type="CDD" id="cd00082">
    <property type="entry name" value="HisKA"/>
    <property type="match status" value="1"/>
</dbReference>
<dbReference type="InterPro" id="IPR003594">
    <property type="entry name" value="HATPase_dom"/>
</dbReference>
<evidence type="ECO:0000313" key="12">
    <source>
        <dbReference type="Proteomes" id="UP000095651"/>
    </source>
</evidence>
<dbReference type="EMBL" id="CYZE01000016">
    <property type="protein sequence ID" value="CUP01919.1"/>
    <property type="molecule type" value="Genomic_DNA"/>
</dbReference>
<name>A0A174JY07_9FIRM</name>
<dbReference type="InterPro" id="IPR004358">
    <property type="entry name" value="Sig_transdc_His_kin-like_C"/>
</dbReference>
<dbReference type="InterPro" id="IPR036097">
    <property type="entry name" value="HisK_dim/P_sf"/>
</dbReference>
<dbReference type="Pfam" id="PF02518">
    <property type="entry name" value="HATPase_c"/>
    <property type="match status" value="1"/>
</dbReference>
<dbReference type="InterPro" id="IPR003661">
    <property type="entry name" value="HisK_dim/P_dom"/>
</dbReference>
<feature type="domain" description="Histidine kinase" evidence="10">
    <location>
        <begin position="119"/>
        <end position="335"/>
    </location>
</feature>
<dbReference type="Proteomes" id="UP000095651">
    <property type="component" value="Unassembled WGS sequence"/>
</dbReference>
<dbReference type="InterPro" id="IPR005467">
    <property type="entry name" value="His_kinase_dom"/>
</dbReference>
<organism evidence="11 12">
    <name type="scientific">Hungatella hathewayi</name>
    <dbReference type="NCBI Taxonomy" id="154046"/>
    <lineage>
        <taxon>Bacteria</taxon>
        <taxon>Bacillati</taxon>
        <taxon>Bacillota</taxon>
        <taxon>Clostridia</taxon>
        <taxon>Lachnospirales</taxon>
        <taxon>Lachnospiraceae</taxon>
        <taxon>Hungatella</taxon>
    </lineage>
</organism>
<dbReference type="PANTHER" id="PTHR45453:SF1">
    <property type="entry name" value="PHOSPHATE REGULON SENSOR PROTEIN PHOR"/>
    <property type="match status" value="1"/>
</dbReference>
<evidence type="ECO:0000256" key="2">
    <source>
        <dbReference type="ARBA" id="ARBA00004370"/>
    </source>
</evidence>
<protein>
    <recommendedName>
        <fullName evidence="3">histidine kinase</fullName>
        <ecNumber evidence="3">2.7.13.3</ecNumber>
    </recommendedName>
</protein>
<evidence type="ECO:0000256" key="1">
    <source>
        <dbReference type="ARBA" id="ARBA00000085"/>
    </source>
</evidence>
<dbReference type="GO" id="GO:0004721">
    <property type="term" value="F:phosphoprotein phosphatase activity"/>
    <property type="evidence" value="ECO:0007669"/>
    <property type="project" value="TreeGrafter"/>
</dbReference>
<reference evidence="11 12" key="1">
    <citation type="submission" date="2015-09" db="EMBL/GenBank/DDBJ databases">
        <authorList>
            <consortium name="Pathogen Informatics"/>
        </authorList>
    </citation>
    <scope>NUCLEOTIDE SEQUENCE [LARGE SCALE GENOMIC DNA]</scope>
    <source>
        <strain evidence="11 12">2789STDY5608850</strain>
    </source>
</reference>
<dbReference type="InterPro" id="IPR050351">
    <property type="entry name" value="BphY/WalK/GraS-like"/>
</dbReference>
<dbReference type="GO" id="GO:0000155">
    <property type="term" value="F:phosphorelay sensor kinase activity"/>
    <property type="evidence" value="ECO:0007669"/>
    <property type="project" value="InterPro"/>
</dbReference>
<dbReference type="Gene3D" id="3.30.565.10">
    <property type="entry name" value="Histidine kinase-like ATPase, C-terminal domain"/>
    <property type="match status" value="1"/>
</dbReference>
<keyword evidence="4" id="KW-0597">Phosphoprotein</keyword>
<sequence length="335" mass="37281">MFRNKEFRQFAMVFVLTAAVTIALGFTISTAAGILTAVSTSVFGIAFFLFTKARYRSIARLSNQIDLVLHNADRLDLDELEEGELSILHSEITKMLLRIREQNEALKNEKMHLADSLADIAHQLRTPLTSANLTLSLLEKNPDENERRAFIRETEELLVRMDWLITSLLKLSRLDAGVVVFQREPVDVNDLISAALRPLLIPMELHGIVVQREVRTDAKTPFPVIVQGDPGWLAEAVQNILKNCMESAGDHGTIAIDCTDTVLFTEITIHDSGAGFEKEALPHIFERFYSGKSANRAGYGIGLALCRMIIIRQGGTITAKNHPQGGAVFTIRFPK</sequence>
<evidence type="ECO:0000256" key="9">
    <source>
        <dbReference type="SAM" id="Phobius"/>
    </source>
</evidence>
<dbReference type="GO" id="GO:0016036">
    <property type="term" value="P:cellular response to phosphate starvation"/>
    <property type="evidence" value="ECO:0007669"/>
    <property type="project" value="TreeGrafter"/>
</dbReference>
<keyword evidence="9" id="KW-0812">Transmembrane</keyword>
<proteinExistence type="predicted"/>
<dbReference type="SMART" id="SM00387">
    <property type="entry name" value="HATPase_c"/>
    <property type="match status" value="1"/>
</dbReference>
<keyword evidence="7" id="KW-0902">Two-component regulatory system</keyword>
<feature type="transmembrane region" description="Helical" evidence="9">
    <location>
        <begin position="7"/>
        <end position="26"/>
    </location>
</feature>
<dbReference type="EC" id="2.7.13.3" evidence="3"/>
<accession>A0A174JY07</accession>
<evidence type="ECO:0000259" key="10">
    <source>
        <dbReference type="PROSITE" id="PS50109"/>
    </source>
</evidence>
<dbReference type="Gene3D" id="1.10.287.130">
    <property type="match status" value="1"/>
</dbReference>
<gene>
    <name evidence="11" type="primary">resE</name>
    <name evidence="11" type="ORF">ERS852407_04714</name>
</gene>
<evidence type="ECO:0000313" key="11">
    <source>
        <dbReference type="EMBL" id="CUP01919.1"/>
    </source>
</evidence>
<dbReference type="AlphaFoldDB" id="A0A174JY07"/>
<evidence type="ECO:0000256" key="3">
    <source>
        <dbReference type="ARBA" id="ARBA00012438"/>
    </source>
</evidence>
<dbReference type="PROSITE" id="PS50109">
    <property type="entry name" value="HIS_KIN"/>
    <property type="match status" value="1"/>
</dbReference>
<dbReference type="SMART" id="SM00388">
    <property type="entry name" value="HisKA"/>
    <property type="match status" value="1"/>
</dbReference>
<dbReference type="Pfam" id="PF00512">
    <property type="entry name" value="HisKA"/>
    <property type="match status" value="1"/>
</dbReference>
<feature type="transmembrane region" description="Helical" evidence="9">
    <location>
        <begin position="32"/>
        <end position="50"/>
    </location>
</feature>
<keyword evidence="6" id="KW-0418">Kinase</keyword>
<dbReference type="SUPFAM" id="SSF47384">
    <property type="entry name" value="Homodimeric domain of signal transducing histidine kinase"/>
    <property type="match status" value="1"/>
</dbReference>